<reference evidence="1 2" key="1">
    <citation type="journal article" date="2011" name="J. Bacteriol.">
        <title>Genome sequence of the mercury-methylating and pleomorphic Desulfovibrio africanus Strain Walvis Bay.</title>
        <authorList>
            <person name="Brown S.D."/>
            <person name="Wall J.D."/>
            <person name="Kucken A.M."/>
            <person name="Gilmour C.C."/>
            <person name="Podar M."/>
            <person name="Brandt C.C."/>
            <person name="Teshima H."/>
            <person name="Detter J.C."/>
            <person name="Han C.S."/>
            <person name="Land M.L."/>
            <person name="Lucas S."/>
            <person name="Han J."/>
            <person name="Pennacchio L."/>
            <person name="Nolan M."/>
            <person name="Pitluck S."/>
            <person name="Woyke T."/>
            <person name="Goodwin L."/>
            <person name="Palumbo A.V."/>
            <person name="Elias D.A."/>
        </authorList>
    </citation>
    <scope>NUCLEOTIDE SEQUENCE [LARGE SCALE GENOMIC DNA]</scope>
    <source>
        <strain evidence="1 2">Walvis Bay</strain>
    </source>
</reference>
<protein>
    <submittedName>
        <fullName evidence="1">Uncharacterized protein</fullName>
    </submittedName>
</protein>
<keyword evidence="2" id="KW-1185">Reference proteome</keyword>
<evidence type="ECO:0000313" key="2">
    <source>
        <dbReference type="Proteomes" id="UP000007844"/>
    </source>
</evidence>
<dbReference type="EMBL" id="CP003221">
    <property type="protein sequence ID" value="EGJ49592.1"/>
    <property type="molecule type" value="Genomic_DNA"/>
</dbReference>
<dbReference type="HOGENOM" id="CLU_2878452_0_0_7"/>
<evidence type="ECO:0000313" key="1">
    <source>
        <dbReference type="EMBL" id="EGJ49592.1"/>
    </source>
</evidence>
<dbReference type="Proteomes" id="UP000007844">
    <property type="component" value="Chromosome"/>
</dbReference>
<sequence length="63" mass="7032">MRKGTSERRVRFFEEYGLCGDGAFTGGVFSTRQKAEAFIREIMPGIGEIPVHDLSQPARSNLN</sequence>
<dbReference type="KEGG" id="daf:Desaf_1253"/>
<dbReference type="AlphaFoldDB" id="F3YYE8"/>
<organism evidence="1 2">
    <name type="scientific">Desulfocurvibacter africanus subsp. africanus str. Walvis Bay</name>
    <dbReference type="NCBI Taxonomy" id="690850"/>
    <lineage>
        <taxon>Bacteria</taxon>
        <taxon>Pseudomonadati</taxon>
        <taxon>Thermodesulfobacteriota</taxon>
        <taxon>Desulfovibrionia</taxon>
        <taxon>Desulfovibrionales</taxon>
        <taxon>Desulfovibrionaceae</taxon>
        <taxon>Desulfocurvibacter</taxon>
    </lineage>
</organism>
<name>F3YYE8_DESAF</name>
<accession>F3YYE8</accession>
<dbReference type="STRING" id="690850.Desaf_1253"/>
<proteinExistence type="predicted"/>
<gene>
    <name evidence="1" type="ORF">Desaf_1253</name>
</gene>
<dbReference type="RefSeq" id="WP_014259391.1">
    <property type="nucleotide sequence ID" value="NC_016629.1"/>
</dbReference>